<organism evidence="1 2">
    <name type="scientific">Panagrolaimus sp. ES5</name>
    <dbReference type="NCBI Taxonomy" id="591445"/>
    <lineage>
        <taxon>Eukaryota</taxon>
        <taxon>Metazoa</taxon>
        <taxon>Ecdysozoa</taxon>
        <taxon>Nematoda</taxon>
        <taxon>Chromadorea</taxon>
        <taxon>Rhabditida</taxon>
        <taxon>Tylenchina</taxon>
        <taxon>Panagrolaimomorpha</taxon>
        <taxon>Panagrolaimoidea</taxon>
        <taxon>Panagrolaimidae</taxon>
        <taxon>Panagrolaimus</taxon>
    </lineage>
</organism>
<sequence>MNRLQISEVDPLTPEMFNELMEIKGETKFIECSIFMINLDLEVKNIFRFADLHMENKGNLTLELCDYTNLGHEKHQHFLSELENIRKIRQEQNIATCSIKFDFHINFQQTFLKI</sequence>
<name>A0AC34FVD9_9BILA</name>
<dbReference type="WBParaSite" id="ES5_v2.g21375.t1">
    <property type="protein sequence ID" value="ES5_v2.g21375.t1"/>
    <property type="gene ID" value="ES5_v2.g21375"/>
</dbReference>
<evidence type="ECO:0000313" key="1">
    <source>
        <dbReference type="Proteomes" id="UP000887579"/>
    </source>
</evidence>
<proteinExistence type="predicted"/>
<dbReference type="Proteomes" id="UP000887579">
    <property type="component" value="Unplaced"/>
</dbReference>
<protein>
    <submittedName>
        <fullName evidence="2">Uncharacterized protein</fullName>
    </submittedName>
</protein>
<evidence type="ECO:0000313" key="2">
    <source>
        <dbReference type="WBParaSite" id="ES5_v2.g21375.t1"/>
    </source>
</evidence>
<reference evidence="2" key="1">
    <citation type="submission" date="2022-11" db="UniProtKB">
        <authorList>
            <consortium name="WormBaseParasite"/>
        </authorList>
    </citation>
    <scope>IDENTIFICATION</scope>
</reference>
<accession>A0AC34FVD9</accession>